<name>A0A2P6MUC4_9EUKA</name>
<evidence type="ECO:0000313" key="3">
    <source>
        <dbReference type="Proteomes" id="UP000241769"/>
    </source>
</evidence>
<feature type="region of interest" description="Disordered" evidence="1">
    <location>
        <begin position="117"/>
        <end position="136"/>
    </location>
</feature>
<sequence>MGEFSLRGEKKGLHLEICTDGSLHKGIASYGEHKRSITRNCVGSYVQLYRQAPKRENPTNTKNGNTKIEMKQAIERREAKGLTTKFLHEVEQSLRIPLLQEIARQRGEDKLFSYREYKKREKRSSQESQEEHHMSTPRGQFVSFLADDLTSCKNLSVEAFVVSYPLTLIFSTRGQLPTPNGLKDTTPPKLACIYLCKDVQKDCHTPPSTSIHIYPFCFYFFLGLPTGLQSPKLSVGQQWLSNP</sequence>
<proteinExistence type="predicted"/>
<accession>A0A2P6MUC4</accession>
<evidence type="ECO:0000256" key="1">
    <source>
        <dbReference type="SAM" id="MobiDB-lite"/>
    </source>
</evidence>
<dbReference type="EMBL" id="MDYQ01000402">
    <property type="protein sequence ID" value="PRP75256.1"/>
    <property type="molecule type" value="Genomic_DNA"/>
</dbReference>
<dbReference type="InParanoid" id="A0A2P6MUC4"/>
<evidence type="ECO:0000313" key="2">
    <source>
        <dbReference type="EMBL" id="PRP75256.1"/>
    </source>
</evidence>
<comment type="caution">
    <text evidence="2">The sequence shown here is derived from an EMBL/GenBank/DDBJ whole genome shotgun (WGS) entry which is preliminary data.</text>
</comment>
<gene>
    <name evidence="2" type="ORF">PROFUN_15818</name>
</gene>
<dbReference type="AlphaFoldDB" id="A0A2P6MUC4"/>
<feature type="compositionally biased region" description="Basic and acidic residues" evidence="1">
    <location>
        <begin position="117"/>
        <end position="134"/>
    </location>
</feature>
<protein>
    <submittedName>
        <fullName evidence="2">Uncharacterized protein</fullName>
    </submittedName>
</protein>
<organism evidence="2 3">
    <name type="scientific">Planoprotostelium fungivorum</name>
    <dbReference type="NCBI Taxonomy" id="1890364"/>
    <lineage>
        <taxon>Eukaryota</taxon>
        <taxon>Amoebozoa</taxon>
        <taxon>Evosea</taxon>
        <taxon>Variosea</taxon>
        <taxon>Cavosteliida</taxon>
        <taxon>Cavosteliaceae</taxon>
        <taxon>Planoprotostelium</taxon>
    </lineage>
</organism>
<keyword evidence="3" id="KW-1185">Reference proteome</keyword>
<reference evidence="2 3" key="1">
    <citation type="journal article" date="2018" name="Genome Biol. Evol.">
        <title>Multiple Roots of Fruiting Body Formation in Amoebozoa.</title>
        <authorList>
            <person name="Hillmann F."/>
            <person name="Forbes G."/>
            <person name="Novohradska S."/>
            <person name="Ferling I."/>
            <person name="Riege K."/>
            <person name="Groth M."/>
            <person name="Westermann M."/>
            <person name="Marz M."/>
            <person name="Spaller T."/>
            <person name="Winckler T."/>
            <person name="Schaap P."/>
            <person name="Glockner G."/>
        </authorList>
    </citation>
    <scope>NUCLEOTIDE SEQUENCE [LARGE SCALE GENOMIC DNA]</scope>
    <source>
        <strain evidence="2 3">Jena</strain>
    </source>
</reference>
<dbReference type="Proteomes" id="UP000241769">
    <property type="component" value="Unassembled WGS sequence"/>
</dbReference>